<dbReference type="RefSeq" id="WP_243308528.1">
    <property type="nucleotide sequence ID" value="NZ_JALGBI010000002.1"/>
</dbReference>
<proteinExistence type="predicted"/>
<protein>
    <submittedName>
        <fullName evidence="2">Tetratricopeptide repeat protein</fullName>
    </submittedName>
</protein>
<dbReference type="SUPFAM" id="SSF48452">
    <property type="entry name" value="TPR-like"/>
    <property type="match status" value="1"/>
</dbReference>
<dbReference type="Gene3D" id="1.25.40.10">
    <property type="entry name" value="Tetratricopeptide repeat domain"/>
    <property type="match status" value="2"/>
</dbReference>
<dbReference type="Proteomes" id="UP001139447">
    <property type="component" value="Unassembled WGS sequence"/>
</dbReference>
<dbReference type="Pfam" id="PF13432">
    <property type="entry name" value="TPR_16"/>
    <property type="match status" value="2"/>
</dbReference>
<dbReference type="AlphaFoldDB" id="A0A9X2ANZ0"/>
<dbReference type="PANTHER" id="PTHR12558">
    <property type="entry name" value="CELL DIVISION CYCLE 16,23,27"/>
    <property type="match status" value="1"/>
</dbReference>
<dbReference type="SUPFAM" id="SSF81901">
    <property type="entry name" value="HCP-like"/>
    <property type="match status" value="1"/>
</dbReference>
<feature type="chain" id="PRO_5040787024" evidence="1">
    <location>
        <begin position="22"/>
        <end position="585"/>
    </location>
</feature>
<dbReference type="InterPro" id="IPR011990">
    <property type="entry name" value="TPR-like_helical_dom_sf"/>
</dbReference>
<dbReference type="SMART" id="SM00028">
    <property type="entry name" value="TPR"/>
    <property type="match status" value="5"/>
</dbReference>
<name>A0A9X2ANZ0_9BURK</name>
<dbReference type="EMBL" id="JALGBI010000002">
    <property type="protein sequence ID" value="MCJ0765318.1"/>
    <property type="molecule type" value="Genomic_DNA"/>
</dbReference>
<accession>A0A9X2ANZ0</accession>
<dbReference type="InterPro" id="IPR019734">
    <property type="entry name" value="TPR_rpt"/>
</dbReference>
<keyword evidence="1" id="KW-0732">Signal</keyword>
<evidence type="ECO:0000313" key="2">
    <source>
        <dbReference type="EMBL" id="MCJ0765318.1"/>
    </source>
</evidence>
<feature type="signal peptide" evidence="1">
    <location>
        <begin position="1"/>
        <end position="21"/>
    </location>
</feature>
<dbReference type="PANTHER" id="PTHR12558:SF13">
    <property type="entry name" value="CELL DIVISION CYCLE PROTEIN 27 HOMOLOG"/>
    <property type="match status" value="1"/>
</dbReference>
<evidence type="ECO:0000313" key="3">
    <source>
        <dbReference type="Proteomes" id="UP001139447"/>
    </source>
</evidence>
<dbReference type="Pfam" id="PF14559">
    <property type="entry name" value="TPR_19"/>
    <property type="match status" value="1"/>
</dbReference>
<organism evidence="2 3">
    <name type="scientific">Variovorax terrae</name>
    <dbReference type="NCBI Taxonomy" id="2923278"/>
    <lineage>
        <taxon>Bacteria</taxon>
        <taxon>Pseudomonadati</taxon>
        <taxon>Pseudomonadota</taxon>
        <taxon>Betaproteobacteria</taxon>
        <taxon>Burkholderiales</taxon>
        <taxon>Comamonadaceae</taxon>
        <taxon>Variovorax</taxon>
    </lineage>
</organism>
<sequence length="585" mass="64199">MKRFHRLAAVALAAAALAAQAQVSADTPAAGNGSDSASPPPVNSNLDAELFYELLLGELNVRSGEPGAGYSLVLDAARRTRDSQLFQRAVEIALQSRSGDAALQASRAWQQTLPESREANRYVLQILIALNRLNDSLEPLKNEVGLAPPKDRALAIGAIPRHYARAVDKKLAASVVEQALTDYLGNPATGSSAWTTVGRMRLAAADTSGALDAVRSGQAMDPRAEGPVLLALELMDLKVPQAEPVVKKYLEGKPLPELRMAYARVLLDAQRYAEASGQLQVITAEKPDFAEAWLVQGTLQMQDNQPAAAETSFKRFIELAKAGGPVEERSRALAQAYLSLAQIAEQRKDYAGAEAWLNRIDNPQALASAQTRRASILARQGKLDEARRLIRGLPERNPAEARSKLMAEVQLLRDNKQYQSAYELLRSAQERSPTDSDLLYDQAMLAEKLGNFAEMERLLRQLIAIKPDYHHAYNALGYSLAERGVRLPEARDLIRKALEYAPGDPFISDSLGWVEFRMGNQAEALRILDSAYQSKPDPEIAAHLGEVLWALGQRERAVAIWKEGLLLNANNEALQETLKRLRVKL</sequence>
<gene>
    <name evidence="2" type="ORF">MMF98_19065</name>
</gene>
<keyword evidence="3" id="KW-1185">Reference proteome</keyword>
<evidence type="ECO:0000256" key="1">
    <source>
        <dbReference type="SAM" id="SignalP"/>
    </source>
</evidence>
<reference evidence="2" key="1">
    <citation type="submission" date="2022-03" db="EMBL/GenBank/DDBJ databases">
        <authorList>
            <person name="Woo C.Y."/>
        </authorList>
    </citation>
    <scope>NUCLEOTIDE SEQUENCE</scope>
    <source>
        <strain evidence="2">CYS-02</strain>
    </source>
</reference>
<comment type="caution">
    <text evidence="2">The sequence shown here is derived from an EMBL/GenBank/DDBJ whole genome shotgun (WGS) entry which is preliminary data.</text>
</comment>